<feature type="chain" id="PRO_5035838110" evidence="5">
    <location>
        <begin position="16"/>
        <end position="453"/>
    </location>
</feature>
<dbReference type="InterPro" id="IPR031311">
    <property type="entry name" value="CHIT_BIND_RR_consensus"/>
</dbReference>
<feature type="compositionally biased region" description="Low complexity" evidence="4">
    <location>
        <begin position="119"/>
        <end position="129"/>
    </location>
</feature>
<dbReference type="Pfam" id="PF00379">
    <property type="entry name" value="Chitin_bind_4"/>
    <property type="match status" value="1"/>
</dbReference>
<evidence type="ECO:0000256" key="2">
    <source>
        <dbReference type="ARBA" id="ARBA00022729"/>
    </source>
</evidence>
<comment type="caution">
    <text evidence="6">The sequence shown here is derived from an EMBL/GenBank/DDBJ whole genome shotgun (WGS) entry which is preliminary data.</text>
</comment>
<accession>A0A8S4FH23</accession>
<feature type="signal peptide" evidence="5">
    <location>
        <begin position="1"/>
        <end position="15"/>
    </location>
</feature>
<dbReference type="PROSITE" id="PS00233">
    <property type="entry name" value="CHIT_BIND_RR_1"/>
    <property type="match status" value="1"/>
</dbReference>
<feature type="compositionally biased region" description="Polar residues" evidence="4">
    <location>
        <begin position="423"/>
        <end position="435"/>
    </location>
</feature>
<feature type="region of interest" description="Disordered" evidence="4">
    <location>
        <begin position="251"/>
        <end position="325"/>
    </location>
</feature>
<dbReference type="InterPro" id="IPR000618">
    <property type="entry name" value="Insect_cuticle"/>
</dbReference>
<feature type="region of interest" description="Disordered" evidence="4">
    <location>
        <begin position="352"/>
        <end position="390"/>
    </location>
</feature>
<evidence type="ECO:0000256" key="4">
    <source>
        <dbReference type="SAM" id="MobiDB-lite"/>
    </source>
</evidence>
<proteinExistence type="predicted"/>
<keyword evidence="7" id="KW-1185">Reference proteome</keyword>
<evidence type="ECO:0000256" key="1">
    <source>
        <dbReference type="ARBA" id="ARBA00022460"/>
    </source>
</evidence>
<evidence type="ECO:0000313" key="6">
    <source>
        <dbReference type="EMBL" id="CAG9127508.1"/>
    </source>
</evidence>
<dbReference type="PROSITE" id="PS51257">
    <property type="entry name" value="PROKAR_LIPOPROTEIN"/>
    <property type="match status" value="1"/>
</dbReference>
<evidence type="ECO:0000313" key="7">
    <source>
        <dbReference type="Proteomes" id="UP000653454"/>
    </source>
</evidence>
<dbReference type="EMBL" id="CAJHNJ030000034">
    <property type="protein sequence ID" value="CAG9127508.1"/>
    <property type="molecule type" value="Genomic_DNA"/>
</dbReference>
<feature type="compositionally biased region" description="Polar residues" evidence="4">
    <location>
        <begin position="352"/>
        <end position="361"/>
    </location>
</feature>
<dbReference type="PRINTS" id="PR00947">
    <property type="entry name" value="CUTICLE"/>
</dbReference>
<feature type="compositionally biased region" description="Polar residues" evidence="4">
    <location>
        <begin position="26"/>
        <end position="69"/>
    </location>
</feature>
<feature type="compositionally biased region" description="Polar residues" evidence="4">
    <location>
        <begin position="381"/>
        <end position="390"/>
    </location>
</feature>
<evidence type="ECO:0000256" key="5">
    <source>
        <dbReference type="SAM" id="SignalP"/>
    </source>
</evidence>
<evidence type="ECO:0000256" key="3">
    <source>
        <dbReference type="PROSITE-ProRule" id="PRU00497"/>
    </source>
</evidence>
<dbReference type="PROSITE" id="PS51155">
    <property type="entry name" value="CHIT_BIND_RR_2"/>
    <property type="match status" value="1"/>
</dbReference>
<protein>
    <submittedName>
        <fullName evidence="6">(diamondback moth) hypothetical protein</fullName>
    </submittedName>
</protein>
<keyword evidence="2 5" id="KW-0732">Signal</keyword>
<dbReference type="Proteomes" id="UP000653454">
    <property type="component" value="Unassembled WGS sequence"/>
</dbReference>
<keyword evidence="1 3" id="KW-0193">Cuticle</keyword>
<dbReference type="PANTHER" id="PTHR10380:SF173">
    <property type="entry name" value="CUTICULAR PROTEIN 47EF, ISOFORM C-RELATED"/>
    <property type="match status" value="1"/>
</dbReference>
<feature type="region of interest" description="Disordered" evidence="4">
    <location>
        <begin position="26"/>
        <end position="87"/>
    </location>
</feature>
<dbReference type="AlphaFoldDB" id="A0A8S4FH23"/>
<feature type="compositionally biased region" description="Polar residues" evidence="4">
    <location>
        <begin position="302"/>
        <end position="325"/>
    </location>
</feature>
<feature type="compositionally biased region" description="Polar residues" evidence="4">
    <location>
        <begin position="76"/>
        <end position="87"/>
    </location>
</feature>
<feature type="region of interest" description="Disordered" evidence="4">
    <location>
        <begin position="119"/>
        <end position="142"/>
    </location>
</feature>
<organism evidence="6 7">
    <name type="scientific">Plutella xylostella</name>
    <name type="common">Diamondback moth</name>
    <name type="synonym">Plutella maculipennis</name>
    <dbReference type="NCBI Taxonomy" id="51655"/>
    <lineage>
        <taxon>Eukaryota</taxon>
        <taxon>Metazoa</taxon>
        <taxon>Ecdysozoa</taxon>
        <taxon>Arthropoda</taxon>
        <taxon>Hexapoda</taxon>
        <taxon>Insecta</taxon>
        <taxon>Pterygota</taxon>
        <taxon>Neoptera</taxon>
        <taxon>Endopterygota</taxon>
        <taxon>Lepidoptera</taxon>
        <taxon>Glossata</taxon>
        <taxon>Ditrysia</taxon>
        <taxon>Yponomeutoidea</taxon>
        <taxon>Plutellidae</taxon>
        <taxon>Plutella</taxon>
    </lineage>
</organism>
<name>A0A8S4FH23_PLUXY</name>
<dbReference type="GO" id="GO:0008010">
    <property type="term" value="F:structural constituent of chitin-based larval cuticle"/>
    <property type="evidence" value="ECO:0007669"/>
    <property type="project" value="TreeGrafter"/>
</dbReference>
<dbReference type="GO" id="GO:0062129">
    <property type="term" value="C:chitin-based extracellular matrix"/>
    <property type="evidence" value="ECO:0007669"/>
    <property type="project" value="TreeGrafter"/>
</dbReference>
<dbReference type="PANTHER" id="PTHR10380">
    <property type="entry name" value="CUTICLE PROTEIN"/>
    <property type="match status" value="1"/>
</dbReference>
<sequence length="453" mass="48649">MKLMIVLAVVGLSSCAKLDKTYLPPNAQTSGGSDNFLQTPNFSGPSAYQGAADNNNYAQAGNGFAQNSFAPRPNGAPTNEYSGNGNGFSASPNSFAGNNFGQDGNEYASIDNSNYAQNGNGFGQNAFNADADSGFTPSRPERPRAALDRNAAILRQDMQNDGDNFAYSFETDNGIYAEESGVATNGVQAQGAYSYTGDDGQVYSIRYTADENGFVAQGEHLPTAPPVPEEILKALEQNARDEAAGIFDDGSYQEGKYANSEDTNQQFNNNGNGNNGNLNYENGNENFGNGNNNLANGNQNYDNRNFAPSGNQNIAGNYNSDSDDTVVTNSATAYLPPLERQTAQLRNQQPSFANQQPSFARQQPSSANQQSSFANQQPSFANQQPSFANQQPSFANQKSAVNGVTNAYLPPRDQPRGAARFSAQGTQQRPTNFGQRMNGPRRPSFNARDGYQY</sequence>
<feature type="compositionally biased region" description="Low complexity" evidence="4">
    <location>
        <begin position="362"/>
        <end position="380"/>
    </location>
</feature>
<feature type="compositionally biased region" description="Low complexity" evidence="4">
    <location>
        <begin position="264"/>
        <end position="301"/>
    </location>
</feature>
<feature type="region of interest" description="Disordered" evidence="4">
    <location>
        <begin position="405"/>
        <end position="453"/>
    </location>
</feature>
<dbReference type="InterPro" id="IPR050468">
    <property type="entry name" value="Cuticle_Struct_Prot"/>
</dbReference>
<gene>
    <name evidence="6" type="ORF">PLXY2_LOCUS9009</name>
</gene>
<reference evidence="6" key="1">
    <citation type="submission" date="2020-11" db="EMBL/GenBank/DDBJ databases">
        <authorList>
            <person name="Whiteford S."/>
        </authorList>
    </citation>
    <scope>NUCLEOTIDE SEQUENCE</scope>
</reference>